<dbReference type="Proteomes" id="UP000647587">
    <property type="component" value="Unassembled WGS sequence"/>
</dbReference>
<feature type="domain" description="GGDEF" evidence="2">
    <location>
        <begin position="35"/>
        <end position="168"/>
    </location>
</feature>
<evidence type="ECO:0000313" key="3">
    <source>
        <dbReference type="EMBL" id="GGK43114.1"/>
    </source>
</evidence>
<dbReference type="RefSeq" id="WP_189012138.1">
    <property type="nucleotide sequence ID" value="NZ_BMPP01000037.1"/>
</dbReference>
<dbReference type="InterPro" id="IPR000160">
    <property type="entry name" value="GGDEF_dom"/>
</dbReference>
<gene>
    <name evidence="3" type="ORF">GCM10008955_41100</name>
</gene>
<dbReference type="SUPFAM" id="SSF55073">
    <property type="entry name" value="Nucleotide cyclase"/>
    <property type="match status" value="1"/>
</dbReference>
<feature type="domain" description="EAL" evidence="1">
    <location>
        <begin position="177"/>
        <end position="432"/>
    </location>
</feature>
<dbReference type="CDD" id="cd01948">
    <property type="entry name" value="EAL"/>
    <property type="match status" value="1"/>
</dbReference>
<dbReference type="InterPro" id="IPR052155">
    <property type="entry name" value="Biofilm_reg_signaling"/>
</dbReference>
<name>A0ABQ2F252_9DEIO</name>
<dbReference type="Pfam" id="PF00990">
    <property type="entry name" value="GGDEF"/>
    <property type="match status" value="1"/>
</dbReference>
<dbReference type="PANTHER" id="PTHR44757:SF2">
    <property type="entry name" value="BIOFILM ARCHITECTURE MAINTENANCE PROTEIN MBAA"/>
    <property type="match status" value="1"/>
</dbReference>
<dbReference type="NCBIfam" id="TIGR00254">
    <property type="entry name" value="GGDEF"/>
    <property type="match status" value="1"/>
</dbReference>
<dbReference type="InterPro" id="IPR001633">
    <property type="entry name" value="EAL_dom"/>
</dbReference>
<dbReference type="PROSITE" id="PS50883">
    <property type="entry name" value="EAL"/>
    <property type="match status" value="1"/>
</dbReference>
<dbReference type="CDD" id="cd01949">
    <property type="entry name" value="GGDEF"/>
    <property type="match status" value="1"/>
</dbReference>
<protein>
    <submittedName>
        <fullName evidence="3">Uncharacterized protein</fullName>
    </submittedName>
</protein>
<dbReference type="InterPro" id="IPR029787">
    <property type="entry name" value="Nucleotide_cyclase"/>
</dbReference>
<dbReference type="Pfam" id="PF00563">
    <property type="entry name" value="EAL"/>
    <property type="match status" value="1"/>
</dbReference>
<dbReference type="Gene3D" id="3.20.20.450">
    <property type="entry name" value="EAL domain"/>
    <property type="match status" value="1"/>
</dbReference>
<keyword evidence="4" id="KW-1185">Reference proteome</keyword>
<comment type="caution">
    <text evidence="3">The sequence shown here is derived from an EMBL/GenBank/DDBJ whole genome shotgun (WGS) entry which is preliminary data.</text>
</comment>
<proteinExistence type="predicted"/>
<reference evidence="4" key="1">
    <citation type="journal article" date="2019" name="Int. J. Syst. Evol. Microbiol.">
        <title>The Global Catalogue of Microorganisms (GCM) 10K type strain sequencing project: providing services to taxonomists for standard genome sequencing and annotation.</title>
        <authorList>
            <consortium name="The Broad Institute Genomics Platform"/>
            <consortium name="The Broad Institute Genome Sequencing Center for Infectious Disease"/>
            <person name="Wu L."/>
            <person name="Ma J."/>
        </authorList>
    </citation>
    <scope>NUCLEOTIDE SEQUENCE [LARGE SCALE GENOMIC DNA]</scope>
    <source>
        <strain evidence="4">JCM 30331</strain>
    </source>
</reference>
<accession>A0ABQ2F252</accession>
<evidence type="ECO:0000259" key="2">
    <source>
        <dbReference type="PROSITE" id="PS50887"/>
    </source>
</evidence>
<organism evidence="3 4">
    <name type="scientific">Deinococcus malanensis</name>
    <dbReference type="NCBI Taxonomy" id="1706855"/>
    <lineage>
        <taxon>Bacteria</taxon>
        <taxon>Thermotogati</taxon>
        <taxon>Deinococcota</taxon>
        <taxon>Deinococci</taxon>
        <taxon>Deinococcales</taxon>
        <taxon>Deinococcaceae</taxon>
        <taxon>Deinococcus</taxon>
    </lineage>
</organism>
<dbReference type="SMART" id="SM00267">
    <property type="entry name" value="GGDEF"/>
    <property type="match status" value="1"/>
</dbReference>
<dbReference type="SMART" id="SM00052">
    <property type="entry name" value="EAL"/>
    <property type="match status" value="1"/>
</dbReference>
<dbReference type="EMBL" id="BMPP01000037">
    <property type="protein sequence ID" value="GGK43114.1"/>
    <property type="molecule type" value="Genomic_DNA"/>
</dbReference>
<dbReference type="SUPFAM" id="SSF141868">
    <property type="entry name" value="EAL domain-like"/>
    <property type="match status" value="1"/>
</dbReference>
<dbReference type="PROSITE" id="PS50887">
    <property type="entry name" value="GGDEF"/>
    <property type="match status" value="1"/>
</dbReference>
<evidence type="ECO:0000259" key="1">
    <source>
        <dbReference type="PROSITE" id="PS50883"/>
    </source>
</evidence>
<dbReference type="Gene3D" id="3.30.70.270">
    <property type="match status" value="1"/>
</dbReference>
<sequence length="439" mass="48246">MSLFSEFLTPSTHNWCNPNRLLFHKRLNDAIARGEPFALVFIDLDHFKRVNDTYGHPGGDEYLQQVARRAQAVMRKTDTVARISGDEFAVIARGVSTANEAERVAQNITGMFRAPFQVAGQPLFATASVGVSLHPAHGTSAEEVLSSADQAMYHAKAEGRNGYRVFNETLRSDLPDRHLLQAALEYAITNNQLTLEYQPIYDLTTGQLMSMEALARWTHSEYGQVSPRVFIPIAEETNLIVYLGDWVLREACRQNRAWQDAGFPPVVVAVNVSAVQFGQPDFIERVRSALDSADLAASLLELELTESMVVHESAMGRLEELRALGVRVFLDDFGTGYSSLAQLQRLPIHGFKIDQKFVGELTGRSAGPGSLRIIKIIMMLAEALDLHVVAEGIETPAQLEALRDTGVVSAQGFLLSRPLAAEAATTLLAERAIQAAADD</sequence>
<dbReference type="InterPro" id="IPR043128">
    <property type="entry name" value="Rev_trsase/Diguanyl_cyclase"/>
</dbReference>
<evidence type="ECO:0000313" key="4">
    <source>
        <dbReference type="Proteomes" id="UP000647587"/>
    </source>
</evidence>
<dbReference type="PANTHER" id="PTHR44757">
    <property type="entry name" value="DIGUANYLATE CYCLASE DGCP"/>
    <property type="match status" value="1"/>
</dbReference>
<dbReference type="InterPro" id="IPR035919">
    <property type="entry name" value="EAL_sf"/>
</dbReference>